<dbReference type="Gene3D" id="1.10.10.60">
    <property type="entry name" value="Homeodomain-like"/>
    <property type="match status" value="2"/>
</dbReference>
<feature type="region of interest" description="Disordered" evidence="4">
    <location>
        <begin position="262"/>
        <end position="287"/>
    </location>
</feature>
<dbReference type="Gene3D" id="3.20.20.80">
    <property type="entry name" value="Glycosidases"/>
    <property type="match status" value="1"/>
</dbReference>
<protein>
    <submittedName>
        <fullName evidence="6">Helix-turn-helix domain-containing protein</fullName>
    </submittedName>
</protein>
<dbReference type="SUPFAM" id="SSF51215">
    <property type="entry name" value="Regulatory protein AraC"/>
    <property type="match status" value="1"/>
</dbReference>
<proteinExistence type="predicted"/>
<dbReference type="GO" id="GO:0003700">
    <property type="term" value="F:DNA-binding transcription factor activity"/>
    <property type="evidence" value="ECO:0007669"/>
    <property type="project" value="InterPro"/>
</dbReference>
<organism evidence="6 7">
    <name type="scientific">Paenibacillus thiaminolyticus</name>
    <name type="common">Bacillus thiaminolyticus</name>
    <dbReference type="NCBI Taxonomy" id="49283"/>
    <lineage>
        <taxon>Bacteria</taxon>
        <taxon>Bacillati</taxon>
        <taxon>Bacillota</taxon>
        <taxon>Bacilli</taxon>
        <taxon>Bacillales</taxon>
        <taxon>Paenibacillaceae</taxon>
        <taxon>Paenibacillus</taxon>
    </lineage>
</organism>
<gene>
    <name evidence="6" type="ORF">DQX05_20290</name>
</gene>
<comment type="caution">
    <text evidence="6">The sequence shown here is derived from an EMBL/GenBank/DDBJ whole genome shotgun (WGS) entry which is preliminary data.</text>
</comment>
<keyword evidence="2" id="KW-0238">DNA-binding</keyword>
<dbReference type="InterPro" id="IPR009057">
    <property type="entry name" value="Homeodomain-like_sf"/>
</dbReference>
<dbReference type="InterPro" id="IPR017853">
    <property type="entry name" value="GH"/>
</dbReference>
<dbReference type="SUPFAM" id="SSF51011">
    <property type="entry name" value="Glycosyl hydrolase domain"/>
    <property type="match status" value="1"/>
</dbReference>
<sequence>MPNAATNNNYEISMENIRSMPPMSYFGTKILFVISGSLTVNCTARDYKLQAHDILILNRNDRHEISSQEDNIVIVLSLTAQFFAQHDKSYFSYHFDCFSREMDRGREQMVALLRRYVAEIMIAYSRTGALPNLELQSSLFQMLLLLTRFFKTEAPVREGSSHDDERIMRIIQEIEQRYDEPITLNEIAQKEYLSVSYLSRYFKKMTGFGFVQYVNLVRLKHSLDDLLHSTDSLSHIALKHGFASSKHFNAVFKAAYGMSPAQYRKEHSEHQDDAQPAANHASEPRTVLQSPDILAKLAQYIETGEQISDISEAVFESRQIELDPMRQEEVAASTHVLFIGQLKELLNENVKEQLLMAQQELRIRYIGVRNLIFGKTLLPEVETDELVATSTPFMNSDLALQFLQDHHLHLLIRIEYQEISSDENKYFELLDKFIRHSIQIYGRDTVAKWRFMYYEPPATIASPEELRRIYLRLQSLVKSREERLQVGTYLPFSERTGTTTTQHDWQLSHGDVIDFIAYEANPNEVVDFDKSADDDFTETQDYILSVTSKLKAYLRKHRMEKSLFLMSWNTLTGNTRYTNGTFFRGALVMRAVMDISREVDAIGFWINTEQHEEERRARNIIIDGLELFHFFNGKRPAYYAVMFKERLRGRIIAQGKDYVMTEHADGYQLALLNCNNFNPRFSVEELFLRQRKKEMHIRLLGMKPGAYQVRKFQFDRDHGALYSEWGKFNSKHGVDQEIMNYVINRSTPSLKVIDEQMSADWSFYVYLDMNAIHFYEFRKMFDDMN</sequence>
<dbReference type="SUPFAM" id="SSF46689">
    <property type="entry name" value="Homeodomain-like"/>
    <property type="match status" value="2"/>
</dbReference>
<dbReference type="InterPro" id="IPR020449">
    <property type="entry name" value="Tscrpt_reg_AraC-type_HTH"/>
</dbReference>
<dbReference type="SUPFAM" id="SSF51445">
    <property type="entry name" value="(Trans)glycosidases"/>
    <property type="match status" value="1"/>
</dbReference>
<dbReference type="OrthoDB" id="506156at2"/>
<evidence type="ECO:0000313" key="7">
    <source>
        <dbReference type="Proteomes" id="UP000266177"/>
    </source>
</evidence>
<dbReference type="RefSeq" id="WP_119795316.1">
    <property type="nucleotide sequence ID" value="NZ_QYZD01000021.1"/>
</dbReference>
<dbReference type="GO" id="GO:0043565">
    <property type="term" value="F:sequence-specific DNA binding"/>
    <property type="evidence" value="ECO:0007669"/>
    <property type="project" value="InterPro"/>
</dbReference>
<dbReference type="EMBL" id="QYZD01000021">
    <property type="protein sequence ID" value="RJG21745.1"/>
    <property type="molecule type" value="Genomic_DNA"/>
</dbReference>
<dbReference type="AlphaFoldDB" id="A0A3A3GDR9"/>
<dbReference type="Proteomes" id="UP000266177">
    <property type="component" value="Unassembled WGS sequence"/>
</dbReference>
<dbReference type="InterPro" id="IPR014710">
    <property type="entry name" value="RmlC-like_jellyroll"/>
</dbReference>
<dbReference type="PANTHER" id="PTHR43280">
    <property type="entry name" value="ARAC-FAMILY TRANSCRIPTIONAL REGULATOR"/>
    <property type="match status" value="1"/>
</dbReference>
<feature type="compositionally biased region" description="Basic and acidic residues" evidence="4">
    <location>
        <begin position="263"/>
        <end position="273"/>
    </location>
</feature>
<keyword evidence="3" id="KW-0804">Transcription</keyword>
<evidence type="ECO:0000256" key="1">
    <source>
        <dbReference type="ARBA" id="ARBA00023015"/>
    </source>
</evidence>
<keyword evidence="1" id="KW-0805">Transcription regulation</keyword>
<dbReference type="Pfam" id="PF12833">
    <property type="entry name" value="HTH_18"/>
    <property type="match status" value="1"/>
</dbReference>
<dbReference type="PROSITE" id="PS01124">
    <property type="entry name" value="HTH_ARAC_FAMILY_2"/>
    <property type="match status" value="1"/>
</dbReference>
<dbReference type="InterPro" id="IPR018060">
    <property type="entry name" value="HTH_AraC"/>
</dbReference>
<dbReference type="PANTHER" id="PTHR43280:SF2">
    <property type="entry name" value="HTH-TYPE TRANSCRIPTIONAL REGULATOR EXSA"/>
    <property type="match status" value="1"/>
</dbReference>
<dbReference type="PRINTS" id="PR00032">
    <property type="entry name" value="HTHARAC"/>
</dbReference>
<accession>A0A3A3GDR9</accession>
<evidence type="ECO:0000313" key="6">
    <source>
        <dbReference type="EMBL" id="RJG21745.1"/>
    </source>
</evidence>
<evidence type="ECO:0000256" key="3">
    <source>
        <dbReference type="ARBA" id="ARBA00023163"/>
    </source>
</evidence>
<evidence type="ECO:0000259" key="5">
    <source>
        <dbReference type="PROSITE" id="PS01124"/>
    </source>
</evidence>
<evidence type="ECO:0000256" key="2">
    <source>
        <dbReference type="ARBA" id="ARBA00023125"/>
    </source>
</evidence>
<name>A0A3A3GDR9_PANTH</name>
<evidence type="ECO:0000256" key="4">
    <source>
        <dbReference type="SAM" id="MobiDB-lite"/>
    </source>
</evidence>
<reference evidence="6 7" key="1">
    <citation type="submission" date="2018-09" db="EMBL/GenBank/DDBJ databases">
        <title>Paenibacillus SK2017-BO5.</title>
        <authorList>
            <person name="Piskunova J.V."/>
            <person name="Dubiley S.A."/>
            <person name="Severinov K.V."/>
        </authorList>
    </citation>
    <scope>NUCLEOTIDE SEQUENCE [LARGE SCALE GENOMIC DNA]</scope>
    <source>
        <strain evidence="6 7">BO5</strain>
    </source>
</reference>
<feature type="domain" description="HTH araC/xylS-type" evidence="5">
    <location>
        <begin position="168"/>
        <end position="266"/>
    </location>
</feature>
<dbReference type="Gene3D" id="2.60.40.1500">
    <property type="entry name" value="Glycosyl hydrolase domain, family 39"/>
    <property type="match status" value="1"/>
</dbReference>
<dbReference type="SMART" id="SM00342">
    <property type="entry name" value="HTH_ARAC"/>
    <property type="match status" value="1"/>
</dbReference>
<dbReference type="Gene3D" id="2.60.120.10">
    <property type="entry name" value="Jelly Rolls"/>
    <property type="match status" value="1"/>
</dbReference>
<dbReference type="InterPro" id="IPR037923">
    <property type="entry name" value="HTH-like"/>
</dbReference>